<dbReference type="InterPro" id="IPR011652">
    <property type="entry name" value="MORN_2"/>
</dbReference>
<sequence length="192" mass="21479">MKRLSLVVFAFYFIACNQPQEMSDVSAMGLAELPANATKEPYESNPDLVKVTYTDPDGIVNTGDYLLGERTGTWTEFHPNGLVKSVTGYVAGIKQGSYTEIDDRGQLTIAANYHSGQLHGEWIKYNRARVKEEKNYVNGKLEGISKMFYDTGAIMEEGNYANGVRDGVSKWYDQEGNVTIEYEYSNGELVNK</sequence>
<evidence type="ECO:0000313" key="1">
    <source>
        <dbReference type="EMBL" id="QSE99322.1"/>
    </source>
</evidence>
<dbReference type="EMBL" id="CP070608">
    <property type="protein sequence ID" value="QSE99322.1"/>
    <property type="molecule type" value="Genomic_DNA"/>
</dbReference>
<dbReference type="Proteomes" id="UP000662783">
    <property type="component" value="Chromosome"/>
</dbReference>
<name>A0A974WLA6_9BACT</name>
<accession>A0A974WLA6</accession>
<reference evidence="1" key="1">
    <citation type="submission" date="2021-02" db="EMBL/GenBank/DDBJ databases">
        <title>Fulvivirga sp. S481 isolated from sea water.</title>
        <authorList>
            <person name="Bae S.S."/>
            <person name="Baek K."/>
        </authorList>
    </citation>
    <scope>NUCLEOTIDE SEQUENCE</scope>
    <source>
        <strain evidence="1">S481</strain>
    </source>
</reference>
<organism evidence="1 2">
    <name type="scientific">Fulvivirga lutea</name>
    <dbReference type="NCBI Taxonomy" id="2810512"/>
    <lineage>
        <taxon>Bacteria</taxon>
        <taxon>Pseudomonadati</taxon>
        <taxon>Bacteroidota</taxon>
        <taxon>Cytophagia</taxon>
        <taxon>Cytophagales</taxon>
        <taxon>Fulvivirgaceae</taxon>
        <taxon>Fulvivirga</taxon>
    </lineage>
</organism>
<keyword evidence="2" id="KW-1185">Reference proteome</keyword>
<dbReference type="RefSeq" id="WP_205723833.1">
    <property type="nucleotide sequence ID" value="NZ_CP070608.1"/>
</dbReference>
<dbReference type="Gene3D" id="2.20.110.10">
    <property type="entry name" value="Histone H3 K4-specific methyltransferase SET7/9 N-terminal domain"/>
    <property type="match status" value="2"/>
</dbReference>
<proteinExistence type="predicted"/>
<evidence type="ECO:0000313" key="2">
    <source>
        <dbReference type="Proteomes" id="UP000662783"/>
    </source>
</evidence>
<dbReference type="Pfam" id="PF07661">
    <property type="entry name" value="MORN_2"/>
    <property type="match status" value="2"/>
</dbReference>
<dbReference type="KEGG" id="fuv:JR347_03665"/>
<protein>
    <submittedName>
        <fullName evidence="1">Toxin-antitoxin system YwqK family antitoxin</fullName>
    </submittedName>
</protein>
<dbReference type="SUPFAM" id="SSF82185">
    <property type="entry name" value="Histone H3 K4-specific methyltransferase SET7/9 N-terminal domain"/>
    <property type="match status" value="1"/>
</dbReference>
<dbReference type="AlphaFoldDB" id="A0A974WLA6"/>
<gene>
    <name evidence="1" type="ORF">JR347_03665</name>
</gene>